<dbReference type="Gene3D" id="3.30.420.40">
    <property type="match status" value="2"/>
</dbReference>
<evidence type="ECO:0000256" key="2">
    <source>
        <dbReference type="ARBA" id="ARBA00022729"/>
    </source>
</evidence>
<dbReference type="PRINTS" id="PR00190">
    <property type="entry name" value="ACTIN"/>
</dbReference>
<dbReference type="AlphaFoldDB" id="A0A4U1ELD8"/>
<dbReference type="InterPro" id="IPR043129">
    <property type="entry name" value="ATPase_NBD"/>
</dbReference>
<comment type="caution">
    <text evidence="5">The sequence shown here is derived from an EMBL/GenBank/DDBJ whole genome shotgun (WGS) entry which is preliminary data.</text>
</comment>
<feature type="region of interest" description="Disordered" evidence="4">
    <location>
        <begin position="139"/>
        <end position="167"/>
    </location>
</feature>
<dbReference type="FunFam" id="3.30.420.40:FF:000050">
    <property type="entry name" value="Actin, alpha skeletal muscle"/>
    <property type="match status" value="1"/>
</dbReference>
<dbReference type="SMART" id="SM00268">
    <property type="entry name" value="ACTIN"/>
    <property type="match status" value="1"/>
</dbReference>
<gene>
    <name evidence="5" type="ORF">EI555_017500</name>
</gene>
<sequence length="561" mass="61944">MSNRSPEKYLSSHYRKIRVDEESISKQHFQDKWLWKNYQYVLTFLFAIEEINKDSHLLPNLSLGFNLYNAFPSDQRTLESALFGLSGGNQTLPNYNCQTQRKSVAIVTGTTLAFSAEIGTVLELYRSPQRKVVCLAKQPTRPLTAMDPNRGNPPGPQTSPEAPKPSLNPCSILANNTMPQEPPSMVGDRLPPKTRAVVIDMGTGTCKVGFAGQARPTYTVATVVGCQPKKSTATGPPVLEAFIGEAARTHPELMLVQTVRNGIVVDWDAAELIWRHMLEHDLLVNPRDHPLLFSDPPFSPTTNREKLVEVAFESLSSPAMYVASQSVLSAYAHGRVSGLVVDTGHGVTYTVPVFQGYNLPHATERLDLAGTHLTAFLAEMLLGSGLPLGQQDLDTVENIKRRYCYVASDFLKAQARPEGECRQTLKLPDGRMVTLGKELFRCPELLFSPPEIPGLSPVGVPTMAKQSLQKVPLELRTDVAQNVLLCGGSSLFTGFEDRFRAELLRGLPPEAHVVVAAQPTRNFSVWIGGSILASLSAFKFCWVLREQYEEQGPHVVYRKCC</sequence>
<dbReference type="Pfam" id="PF00022">
    <property type="entry name" value="Actin"/>
    <property type="match status" value="1"/>
</dbReference>
<evidence type="ECO:0000313" key="6">
    <source>
        <dbReference type="Proteomes" id="UP000308365"/>
    </source>
</evidence>
<name>A0A4U1ELD8_MONMO</name>
<dbReference type="SUPFAM" id="SSF53822">
    <property type="entry name" value="Periplasmic binding protein-like I"/>
    <property type="match status" value="1"/>
</dbReference>
<reference evidence="6" key="1">
    <citation type="journal article" date="2019" name="IScience">
        <title>Narwhal Genome Reveals Long-Term Low Genetic Diversity despite Current Large Abundance Size.</title>
        <authorList>
            <person name="Westbury M.V."/>
            <person name="Petersen B."/>
            <person name="Garde E."/>
            <person name="Heide-Jorgensen M.P."/>
            <person name="Lorenzen E.D."/>
        </authorList>
    </citation>
    <scope>NUCLEOTIDE SEQUENCE [LARGE SCALE GENOMIC DNA]</scope>
</reference>
<proteinExistence type="inferred from homology"/>
<dbReference type="PANTHER" id="PTHR11937">
    <property type="entry name" value="ACTIN"/>
    <property type="match status" value="1"/>
</dbReference>
<organism evidence="5 6">
    <name type="scientific">Monodon monoceros</name>
    <name type="common">Narwhal</name>
    <name type="synonym">Ceratodon monodon</name>
    <dbReference type="NCBI Taxonomy" id="40151"/>
    <lineage>
        <taxon>Eukaryota</taxon>
        <taxon>Metazoa</taxon>
        <taxon>Chordata</taxon>
        <taxon>Craniata</taxon>
        <taxon>Vertebrata</taxon>
        <taxon>Euteleostomi</taxon>
        <taxon>Mammalia</taxon>
        <taxon>Eutheria</taxon>
        <taxon>Laurasiatheria</taxon>
        <taxon>Artiodactyla</taxon>
        <taxon>Whippomorpha</taxon>
        <taxon>Cetacea</taxon>
        <taxon>Odontoceti</taxon>
        <taxon>Monodontidae</taxon>
        <taxon>Monodon</taxon>
    </lineage>
</organism>
<evidence type="ECO:0008006" key="7">
    <source>
        <dbReference type="Google" id="ProtNLM"/>
    </source>
</evidence>
<evidence type="ECO:0000313" key="5">
    <source>
        <dbReference type="EMBL" id="TKC37202.1"/>
    </source>
</evidence>
<comment type="similarity">
    <text evidence="1 3">Belongs to the actin family.</text>
</comment>
<dbReference type="InterPro" id="IPR028082">
    <property type="entry name" value="Peripla_BP_I"/>
</dbReference>
<dbReference type="Gene3D" id="3.90.640.10">
    <property type="entry name" value="Actin, Chain A, domain 4"/>
    <property type="match status" value="1"/>
</dbReference>
<protein>
    <recommendedName>
        <fullName evidence="7">Actin-like protein 9</fullName>
    </recommendedName>
</protein>
<dbReference type="Gene3D" id="3.40.50.2300">
    <property type="match status" value="1"/>
</dbReference>
<dbReference type="Proteomes" id="UP000308365">
    <property type="component" value="Unassembled WGS sequence"/>
</dbReference>
<evidence type="ECO:0000256" key="1">
    <source>
        <dbReference type="ARBA" id="ARBA00006752"/>
    </source>
</evidence>
<evidence type="ECO:0000256" key="3">
    <source>
        <dbReference type="RuleBase" id="RU000487"/>
    </source>
</evidence>
<evidence type="ECO:0000256" key="4">
    <source>
        <dbReference type="SAM" id="MobiDB-lite"/>
    </source>
</evidence>
<dbReference type="InterPro" id="IPR004000">
    <property type="entry name" value="Actin"/>
</dbReference>
<keyword evidence="2" id="KW-0732">Signal</keyword>
<accession>A0A4U1ELD8</accession>
<dbReference type="SUPFAM" id="SSF53067">
    <property type="entry name" value="Actin-like ATPase domain"/>
    <property type="match status" value="2"/>
</dbReference>
<dbReference type="EMBL" id="RWIC01001181">
    <property type="protein sequence ID" value="TKC37202.1"/>
    <property type="molecule type" value="Genomic_DNA"/>
</dbReference>